<organism evidence="1 2">
    <name type="scientific">Mikania micrantha</name>
    <name type="common">bitter vine</name>
    <dbReference type="NCBI Taxonomy" id="192012"/>
    <lineage>
        <taxon>Eukaryota</taxon>
        <taxon>Viridiplantae</taxon>
        <taxon>Streptophyta</taxon>
        <taxon>Embryophyta</taxon>
        <taxon>Tracheophyta</taxon>
        <taxon>Spermatophyta</taxon>
        <taxon>Magnoliopsida</taxon>
        <taxon>eudicotyledons</taxon>
        <taxon>Gunneridae</taxon>
        <taxon>Pentapetalae</taxon>
        <taxon>asterids</taxon>
        <taxon>campanulids</taxon>
        <taxon>Asterales</taxon>
        <taxon>Asteraceae</taxon>
        <taxon>Asteroideae</taxon>
        <taxon>Heliantheae alliance</taxon>
        <taxon>Eupatorieae</taxon>
        <taxon>Mikania</taxon>
    </lineage>
</organism>
<name>A0A5N6M7D5_9ASTR</name>
<proteinExistence type="predicted"/>
<evidence type="ECO:0000313" key="1">
    <source>
        <dbReference type="EMBL" id="KAD3336545.1"/>
    </source>
</evidence>
<sequence length="137" mass="15010">MDLLVGFIVRDKQNSPNQTRKEAGSWEVAAGSDSAACSPGEGFEGGSTELDKGGRVLRDEWIGVGFLEPHTLVAVRDGEVEDSLRYAMHQKYLRFSGFLRASKLQGSHQGTCLQVLIVVVPSDIRLIRIVDYCLDNG</sequence>
<dbReference type="AlphaFoldDB" id="A0A5N6M7D5"/>
<evidence type="ECO:0000313" key="2">
    <source>
        <dbReference type="Proteomes" id="UP000326396"/>
    </source>
</evidence>
<dbReference type="Proteomes" id="UP000326396">
    <property type="component" value="Linkage Group LG6"/>
</dbReference>
<comment type="caution">
    <text evidence="1">The sequence shown here is derived from an EMBL/GenBank/DDBJ whole genome shotgun (WGS) entry which is preliminary data.</text>
</comment>
<keyword evidence="2" id="KW-1185">Reference proteome</keyword>
<reference evidence="1 2" key="1">
    <citation type="submission" date="2019-05" db="EMBL/GenBank/DDBJ databases">
        <title>Mikania micrantha, genome provides insights into the molecular mechanism of rapid growth.</title>
        <authorList>
            <person name="Liu B."/>
        </authorList>
    </citation>
    <scope>NUCLEOTIDE SEQUENCE [LARGE SCALE GENOMIC DNA]</scope>
    <source>
        <strain evidence="1">NLD-2019</strain>
        <tissue evidence="1">Leaf</tissue>
    </source>
</reference>
<protein>
    <submittedName>
        <fullName evidence="1">Uncharacterized protein</fullName>
    </submittedName>
</protein>
<accession>A0A5N6M7D5</accession>
<gene>
    <name evidence="1" type="ORF">E3N88_32064</name>
</gene>
<dbReference type="EMBL" id="SZYD01000016">
    <property type="protein sequence ID" value="KAD3336545.1"/>
    <property type="molecule type" value="Genomic_DNA"/>
</dbReference>